<dbReference type="PIRSF" id="PIRSF036492">
    <property type="entry name" value="ALDH"/>
    <property type="match status" value="1"/>
</dbReference>
<name>A0ABP8V7X2_9GAMM</name>
<evidence type="ECO:0000256" key="1">
    <source>
        <dbReference type="ARBA" id="ARBA00009986"/>
    </source>
</evidence>
<dbReference type="SUPFAM" id="SSF53720">
    <property type="entry name" value="ALDH-like"/>
    <property type="match status" value="1"/>
</dbReference>
<dbReference type="InterPro" id="IPR012394">
    <property type="entry name" value="Aldehyde_DH_NAD(P)"/>
</dbReference>
<evidence type="ECO:0000256" key="3">
    <source>
        <dbReference type="PIRNR" id="PIRNR036492"/>
    </source>
</evidence>
<evidence type="ECO:0000256" key="2">
    <source>
        <dbReference type="ARBA" id="ARBA00023002"/>
    </source>
</evidence>
<dbReference type="RefSeq" id="WP_345197348.1">
    <property type="nucleotide sequence ID" value="NZ_BAABFL010000434.1"/>
</dbReference>
<dbReference type="Gene3D" id="3.40.605.10">
    <property type="entry name" value="Aldehyde Dehydrogenase, Chain A, domain 1"/>
    <property type="match status" value="1"/>
</dbReference>
<dbReference type="InterPro" id="IPR016162">
    <property type="entry name" value="Ald_DH_N"/>
</dbReference>
<keyword evidence="2 3" id="KW-0560">Oxidoreductase</keyword>
<dbReference type="PANTHER" id="PTHR11699">
    <property type="entry name" value="ALDEHYDE DEHYDROGENASE-RELATED"/>
    <property type="match status" value="1"/>
</dbReference>
<organism evidence="5 6">
    <name type="scientific">Kistimonas scapharcae</name>
    <dbReference type="NCBI Taxonomy" id="1036133"/>
    <lineage>
        <taxon>Bacteria</taxon>
        <taxon>Pseudomonadati</taxon>
        <taxon>Pseudomonadota</taxon>
        <taxon>Gammaproteobacteria</taxon>
        <taxon>Oceanospirillales</taxon>
        <taxon>Endozoicomonadaceae</taxon>
        <taxon>Kistimonas</taxon>
    </lineage>
</organism>
<dbReference type="CDD" id="cd07099">
    <property type="entry name" value="ALDH_DDALDH"/>
    <property type="match status" value="1"/>
</dbReference>
<gene>
    <name evidence="5" type="ORF">GCM10023116_33300</name>
</gene>
<evidence type="ECO:0000313" key="6">
    <source>
        <dbReference type="Proteomes" id="UP001500604"/>
    </source>
</evidence>
<dbReference type="InterPro" id="IPR015590">
    <property type="entry name" value="Aldehyde_DH_dom"/>
</dbReference>
<dbReference type="Gene3D" id="3.40.309.10">
    <property type="entry name" value="Aldehyde Dehydrogenase, Chain A, domain 2"/>
    <property type="match status" value="1"/>
</dbReference>
<dbReference type="Pfam" id="PF00171">
    <property type="entry name" value="Aldedh"/>
    <property type="match status" value="1"/>
</dbReference>
<proteinExistence type="inferred from homology"/>
<comment type="similarity">
    <text evidence="1 3">Belongs to the aldehyde dehydrogenase family.</text>
</comment>
<evidence type="ECO:0000313" key="5">
    <source>
        <dbReference type="EMBL" id="GAA4651047.1"/>
    </source>
</evidence>
<feature type="domain" description="Aldehyde dehydrogenase" evidence="4">
    <location>
        <begin position="7"/>
        <end position="460"/>
    </location>
</feature>
<evidence type="ECO:0000259" key="4">
    <source>
        <dbReference type="Pfam" id="PF00171"/>
    </source>
</evidence>
<keyword evidence="6" id="KW-1185">Reference proteome</keyword>
<dbReference type="InterPro" id="IPR016163">
    <property type="entry name" value="Ald_DH_C"/>
</dbReference>
<dbReference type="Proteomes" id="UP001500604">
    <property type="component" value="Unassembled WGS sequence"/>
</dbReference>
<accession>A0ABP8V7X2</accession>
<dbReference type="EMBL" id="BAABFL010000434">
    <property type="protein sequence ID" value="GAA4651047.1"/>
    <property type="molecule type" value="Genomic_DNA"/>
</dbReference>
<comment type="caution">
    <text evidence="5">The sequence shown here is derived from an EMBL/GenBank/DDBJ whole genome shotgun (WGS) entry which is preliminary data.</text>
</comment>
<protein>
    <recommendedName>
        <fullName evidence="3">Aldehyde dehydrogenase</fullName>
    </recommendedName>
</protein>
<sequence>MNQAVAINVNDAITESPLYNLQETSEEQVNALFAACRSAHQDLRKYTVAERCHEVHKVLDYVLQNRDHIAARICEETGKTLTDAVVSEILGVLDNLEWNIDNAPKILKDQTVHTPITLMGKKSRVYHESLGTVLVIAPWNYPFHIAMTFMMSAFIAGNSVVFKPSELTPMQGLLEEILEASPLIRNSVKVVYGTGVTAQRLVAARPDKIFFTGSCATGRKLLKQAADMLIPVDVELGGKDQMIVFEDVNIKRTTAGAVWGALTNAGQSCTSVERLYVHDSIYDEFVTELKAQFDALVVNAGDKGDADIGAITADFQLDIIKRHVEDARSKGATILTGGMVTGDQGKFYLPTLITDVTDDMLLASEETFGPTLPVFRFSTEKEVIETSNQSEFGLSASVWSKDLDRADRVARALVCGAVSINNVMLTEGNPALPFGGTRSSGFGRAKGAEGLLAFTRSKAILIDKQSDKLEPNWYPYTQKKFTLFQRLIDALFTKSPVKLLKLAIIGMQLESEAKKPRQ</sequence>
<dbReference type="InterPro" id="IPR016161">
    <property type="entry name" value="Ald_DH/histidinol_DH"/>
</dbReference>
<reference evidence="6" key="1">
    <citation type="journal article" date="2019" name="Int. J. Syst. Evol. Microbiol.">
        <title>The Global Catalogue of Microorganisms (GCM) 10K type strain sequencing project: providing services to taxonomists for standard genome sequencing and annotation.</title>
        <authorList>
            <consortium name="The Broad Institute Genomics Platform"/>
            <consortium name="The Broad Institute Genome Sequencing Center for Infectious Disease"/>
            <person name="Wu L."/>
            <person name="Ma J."/>
        </authorList>
    </citation>
    <scope>NUCLEOTIDE SEQUENCE [LARGE SCALE GENOMIC DNA]</scope>
    <source>
        <strain evidence="6">JCM 17805</strain>
    </source>
</reference>